<feature type="region of interest" description="Disordered" evidence="1">
    <location>
        <begin position="1"/>
        <end position="24"/>
    </location>
</feature>
<accession>A0AAU9MEG5</accession>
<dbReference type="EMBL" id="CAKMRJ010001391">
    <property type="protein sequence ID" value="CAH1424157.1"/>
    <property type="molecule type" value="Genomic_DNA"/>
</dbReference>
<protein>
    <submittedName>
        <fullName evidence="2">Uncharacterized protein</fullName>
    </submittedName>
</protein>
<evidence type="ECO:0000313" key="3">
    <source>
        <dbReference type="Proteomes" id="UP001157418"/>
    </source>
</evidence>
<name>A0AAU9MEG5_9ASTR</name>
<organism evidence="2 3">
    <name type="scientific">Lactuca virosa</name>
    <dbReference type="NCBI Taxonomy" id="75947"/>
    <lineage>
        <taxon>Eukaryota</taxon>
        <taxon>Viridiplantae</taxon>
        <taxon>Streptophyta</taxon>
        <taxon>Embryophyta</taxon>
        <taxon>Tracheophyta</taxon>
        <taxon>Spermatophyta</taxon>
        <taxon>Magnoliopsida</taxon>
        <taxon>eudicotyledons</taxon>
        <taxon>Gunneridae</taxon>
        <taxon>Pentapetalae</taxon>
        <taxon>asterids</taxon>
        <taxon>campanulids</taxon>
        <taxon>Asterales</taxon>
        <taxon>Asteraceae</taxon>
        <taxon>Cichorioideae</taxon>
        <taxon>Cichorieae</taxon>
        <taxon>Lactucinae</taxon>
        <taxon>Lactuca</taxon>
    </lineage>
</organism>
<evidence type="ECO:0000256" key="1">
    <source>
        <dbReference type="SAM" id="MobiDB-lite"/>
    </source>
</evidence>
<keyword evidence="3" id="KW-1185">Reference proteome</keyword>
<dbReference type="AlphaFoldDB" id="A0AAU9MEG5"/>
<reference evidence="2 3" key="1">
    <citation type="submission" date="2022-01" db="EMBL/GenBank/DDBJ databases">
        <authorList>
            <person name="Xiong W."/>
            <person name="Schranz E."/>
        </authorList>
    </citation>
    <scope>NUCLEOTIDE SEQUENCE [LARGE SCALE GENOMIC DNA]</scope>
</reference>
<proteinExistence type="predicted"/>
<sequence length="111" mass="12189">MNNESQTIYDPDVNDLESDRKGDGEGIYESEVMEAVGLRSPLLSFKPRENKKCRIRVLREVGSCWAPFFNHPSHSEAGVQGVGKSILAASVVLSCVLLLQVVGESVQLEIN</sequence>
<evidence type="ECO:0000313" key="2">
    <source>
        <dbReference type="EMBL" id="CAH1424157.1"/>
    </source>
</evidence>
<dbReference type="Proteomes" id="UP001157418">
    <property type="component" value="Unassembled WGS sequence"/>
</dbReference>
<gene>
    <name evidence="2" type="ORF">LVIROSA_LOCUS11388</name>
</gene>
<comment type="caution">
    <text evidence="2">The sequence shown here is derived from an EMBL/GenBank/DDBJ whole genome shotgun (WGS) entry which is preliminary data.</text>
</comment>